<protein>
    <submittedName>
        <fullName evidence="3">Acyltransferase family protein</fullName>
    </submittedName>
</protein>
<dbReference type="OrthoDB" id="9814807at2"/>
<keyword evidence="3" id="KW-0012">Acyltransferase</keyword>
<feature type="transmembrane region" description="Helical" evidence="1">
    <location>
        <begin position="328"/>
        <end position="349"/>
    </location>
</feature>
<feature type="transmembrane region" description="Helical" evidence="1">
    <location>
        <begin position="204"/>
        <end position="221"/>
    </location>
</feature>
<feature type="transmembrane region" description="Helical" evidence="1">
    <location>
        <begin position="256"/>
        <end position="274"/>
    </location>
</feature>
<sequence>MERNNELEALRAVGIIYVLITHLGVFMPWDPKWQQVLFSHLQFWGGVDLFFTVSGFVIMRSLLPVIGVTKTERYWQQIGAFWVRRFYRLVPASWLWLFISIMLAIFYNEHGSFSSPALNLMDTVSQFFYMANWHSYFCATQVSYCGINAAYWSLSLEEQFYFILPIAIFFLRKRLFWLCCALIMIQFPLYRPIFSALWLTRIDAVLWGVLIAIFSQSPLYTRWKPVALRSTPFRLLVTGMLLLSLAVLARQESIPFFVGMLALCSAVMVWLASYDEGLMFRWVRHSRVIQWIGSRSYSIYLAHPIMFLVAVEYCKDRSGGAVGANDTFRILVGGLLLSGIGAELCYRFIETPFRLKGRAIAIRMTSEPRVIAETTVSP</sequence>
<keyword evidence="1" id="KW-0472">Membrane</keyword>
<proteinExistence type="predicted"/>
<dbReference type="PANTHER" id="PTHR23028">
    <property type="entry name" value="ACETYLTRANSFERASE"/>
    <property type="match status" value="1"/>
</dbReference>
<dbReference type="GO" id="GO:0009103">
    <property type="term" value="P:lipopolysaccharide biosynthetic process"/>
    <property type="evidence" value="ECO:0007669"/>
    <property type="project" value="TreeGrafter"/>
</dbReference>
<feature type="domain" description="Acyltransferase 3" evidence="2">
    <location>
        <begin position="5"/>
        <end position="309"/>
    </location>
</feature>
<feature type="transmembrane region" description="Helical" evidence="1">
    <location>
        <begin position="233"/>
        <end position="250"/>
    </location>
</feature>
<dbReference type="InterPro" id="IPR002656">
    <property type="entry name" value="Acyl_transf_3_dom"/>
</dbReference>
<feature type="transmembrane region" description="Helical" evidence="1">
    <location>
        <begin position="127"/>
        <end position="154"/>
    </location>
</feature>
<evidence type="ECO:0000313" key="3">
    <source>
        <dbReference type="EMBL" id="OXC71785.1"/>
    </source>
</evidence>
<dbReference type="AlphaFoldDB" id="A0A226WKS2"/>
<comment type="caution">
    <text evidence="3">The sequence shown here is derived from an EMBL/GenBank/DDBJ whole genome shotgun (WGS) entry which is preliminary data.</text>
</comment>
<evidence type="ECO:0000259" key="2">
    <source>
        <dbReference type="Pfam" id="PF01757"/>
    </source>
</evidence>
<reference evidence="4" key="1">
    <citation type="submission" date="2017-01" db="EMBL/GenBank/DDBJ databases">
        <title>Genome Analysis of Deinococcus marmoris KOPRI26562.</title>
        <authorList>
            <person name="Kim J.H."/>
            <person name="Oh H.-M."/>
        </authorList>
    </citation>
    <scope>NUCLEOTIDE SEQUENCE [LARGE SCALE GENOMIC DNA]</scope>
    <source>
        <strain evidence="4">PAMC 26633</strain>
    </source>
</reference>
<name>A0A226WKS2_CABSO</name>
<evidence type="ECO:0000256" key="1">
    <source>
        <dbReference type="SAM" id="Phobius"/>
    </source>
</evidence>
<dbReference type="RefSeq" id="WP_089166296.1">
    <property type="nucleotide sequence ID" value="NZ_MTHB01000295.1"/>
</dbReference>
<feature type="transmembrane region" description="Helical" evidence="1">
    <location>
        <begin position="12"/>
        <end position="29"/>
    </location>
</feature>
<dbReference type="GO" id="GO:0016747">
    <property type="term" value="F:acyltransferase activity, transferring groups other than amino-acyl groups"/>
    <property type="evidence" value="ECO:0007669"/>
    <property type="project" value="InterPro"/>
</dbReference>
<dbReference type="EMBL" id="MTHB01000295">
    <property type="protein sequence ID" value="OXC71785.1"/>
    <property type="molecule type" value="Genomic_DNA"/>
</dbReference>
<feature type="transmembrane region" description="Helical" evidence="1">
    <location>
        <begin position="89"/>
        <end position="107"/>
    </location>
</feature>
<gene>
    <name evidence="3" type="ORF">BSU04_45285</name>
</gene>
<organism evidence="3 4">
    <name type="scientific">Caballeronia sordidicola</name>
    <name type="common">Burkholderia sordidicola</name>
    <dbReference type="NCBI Taxonomy" id="196367"/>
    <lineage>
        <taxon>Bacteria</taxon>
        <taxon>Pseudomonadati</taxon>
        <taxon>Pseudomonadota</taxon>
        <taxon>Betaproteobacteria</taxon>
        <taxon>Burkholderiales</taxon>
        <taxon>Burkholderiaceae</taxon>
        <taxon>Caballeronia</taxon>
    </lineage>
</organism>
<feature type="transmembrane region" description="Helical" evidence="1">
    <location>
        <begin position="175"/>
        <end position="198"/>
    </location>
</feature>
<dbReference type="GO" id="GO:0016020">
    <property type="term" value="C:membrane"/>
    <property type="evidence" value="ECO:0007669"/>
    <property type="project" value="TreeGrafter"/>
</dbReference>
<keyword evidence="1" id="KW-0812">Transmembrane</keyword>
<feature type="transmembrane region" description="Helical" evidence="1">
    <location>
        <begin position="295"/>
        <end position="313"/>
    </location>
</feature>
<keyword evidence="1" id="KW-1133">Transmembrane helix</keyword>
<evidence type="ECO:0000313" key="4">
    <source>
        <dbReference type="Proteomes" id="UP000214720"/>
    </source>
</evidence>
<dbReference type="Proteomes" id="UP000214720">
    <property type="component" value="Unassembled WGS sequence"/>
</dbReference>
<accession>A0A226WKS2</accession>
<dbReference type="Pfam" id="PF01757">
    <property type="entry name" value="Acyl_transf_3"/>
    <property type="match status" value="1"/>
</dbReference>
<dbReference type="InterPro" id="IPR050879">
    <property type="entry name" value="Acyltransferase_3"/>
</dbReference>
<keyword evidence="3" id="KW-0808">Transferase</keyword>
<feature type="transmembrane region" description="Helical" evidence="1">
    <location>
        <begin position="49"/>
        <end position="68"/>
    </location>
</feature>
<dbReference type="PANTHER" id="PTHR23028:SF53">
    <property type="entry name" value="ACYL_TRANSF_3 DOMAIN-CONTAINING PROTEIN"/>
    <property type="match status" value="1"/>
</dbReference>